<dbReference type="SUPFAM" id="SSF53098">
    <property type="entry name" value="Ribonuclease H-like"/>
    <property type="match status" value="1"/>
</dbReference>
<keyword evidence="5" id="KW-0539">Nucleus</keyword>
<dbReference type="InterPro" id="IPR052035">
    <property type="entry name" value="ZnF_BED_domain_contain"/>
</dbReference>
<keyword evidence="7" id="KW-1185">Reference proteome</keyword>
<evidence type="ECO:0000256" key="3">
    <source>
        <dbReference type="ARBA" id="ARBA00022771"/>
    </source>
</evidence>
<proteinExistence type="predicted"/>
<dbReference type="EMBL" id="WJQU01000003">
    <property type="protein sequence ID" value="KAJ6640352.1"/>
    <property type="molecule type" value="Genomic_DNA"/>
</dbReference>
<dbReference type="OrthoDB" id="1607513at2759"/>
<name>A0A9Q0S110_9DIPT</name>
<sequence length="362" mass="41186">MELLDGEDQVYATLSDVDGDDIDETIGANLIVSQRKKLMWSYFEDVIENGDRYGKCKLCKSGSGTGNMQRHLKRDHAREIVSGTLTAENGTGAFVFSQEAFRAALIKWIVLCDQPFTEPQQQSFVELVHSLNPDAKLITDKTVKADILETYEAKLEDLKVLLSQIPGKLSISLDGWTSRNILPFLAIRGHWYDANWDYHSFLFDFSYIHGKHSGWKHSCIFRDCLSRLNIAITKILGVTGDNAGSNDTFFDWMEEYGLTVLSNKMRCICHIFNLAVQDFLTLLKVTPPEDNDIDADDDDFENEVIEHIDIDEEISVDEDDTTYELPVDNAHIIKKLRKIVKAVRKSKLAHGLLWEKPLFAFV</sequence>
<dbReference type="PANTHER" id="PTHR46481">
    <property type="entry name" value="ZINC FINGER BED DOMAIN-CONTAINING PROTEIN 4"/>
    <property type="match status" value="1"/>
</dbReference>
<dbReference type="Proteomes" id="UP001151699">
    <property type="component" value="Chromosome X"/>
</dbReference>
<evidence type="ECO:0000256" key="4">
    <source>
        <dbReference type="ARBA" id="ARBA00022833"/>
    </source>
</evidence>
<evidence type="ECO:0000256" key="5">
    <source>
        <dbReference type="ARBA" id="ARBA00023242"/>
    </source>
</evidence>
<comment type="caution">
    <text evidence="6">The sequence shown here is derived from an EMBL/GenBank/DDBJ whole genome shotgun (WGS) entry which is preliminary data.</text>
</comment>
<accession>A0A9Q0S110</accession>
<evidence type="ECO:0000256" key="1">
    <source>
        <dbReference type="ARBA" id="ARBA00004123"/>
    </source>
</evidence>
<protein>
    <submittedName>
        <fullName evidence="6">Zinc finger BED domain-containing protein RICESLEEPER 2</fullName>
    </submittedName>
</protein>
<gene>
    <name evidence="6" type="ORF">Bhyg_13102</name>
</gene>
<keyword evidence="2" id="KW-0479">Metal-binding</keyword>
<evidence type="ECO:0000313" key="7">
    <source>
        <dbReference type="Proteomes" id="UP001151699"/>
    </source>
</evidence>
<dbReference type="GO" id="GO:0005634">
    <property type="term" value="C:nucleus"/>
    <property type="evidence" value="ECO:0007669"/>
    <property type="project" value="UniProtKB-SubCell"/>
</dbReference>
<keyword evidence="3" id="KW-0863">Zinc-finger</keyword>
<dbReference type="AlphaFoldDB" id="A0A9Q0S110"/>
<dbReference type="PANTHER" id="PTHR46481:SF10">
    <property type="entry name" value="ZINC FINGER BED DOMAIN-CONTAINING PROTEIN 39"/>
    <property type="match status" value="1"/>
</dbReference>
<organism evidence="6 7">
    <name type="scientific">Pseudolycoriella hygida</name>
    <dbReference type="NCBI Taxonomy" id="35572"/>
    <lineage>
        <taxon>Eukaryota</taxon>
        <taxon>Metazoa</taxon>
        <taxon>Ecdysozoa</taxon>
        <taxon>Arthropoda</taxon>
        <taxon>Hexapoda</taxon>
        <taxon>Insecta</taxon>
        <taxon>Pterygota</taxon>
        <taxon>Neoptera</taxon>
        <taxon>Endopterygota</taxon>
        <taxon>Diptera</taxon>
        <taxon>Nematocera</taxon>
        <taxon>Sciaroidea</taxon>
        <taxon>Sciaridae</taxon>
        <taxon>Pseudolycoriella</taxon>
    </lineage>
</organism>
<evidence type="ECO:0000256" key="2">
    <source>
        <dbReference type="ARBA" id="ARBA00022723"/>
    </source>
</evidence>
<dbReference type="GO" id="GO:0008270">
    <property type="term" value="F:zinc ion binding"/>
    <property type="evidence" value="ECO:0007669"/>
    <property type="project" value="UniProtKB-KW"/>
</dbReference>
<dbReference type="InterPro" id="IPR012337">
    <property type="entry name" value="RNaseH-like_sf"/>
</dbReference>
<comment type="subcellular location">
    <subcellularLocation>
        <location evidence="1">Nucleus</location>
    </subcellularLocation>
</comment>
<evidence type="ECO:0000313" key="6">
    <source>
        <dbReference type="EMBL" id="KAJ6640352.1"/>
    </source>
</evidence>
<keyword evidence="4" id="KW-0862">Zinc</keyword>
<reference evidence="6" key="1">
    <citation type="submission" date="2022-07" db="EMBL/GenBank/DDBJ databases">
        <authorList>
            <person name="Trinca V."/>
            <person name="Uliana J.V.C."/>
            <person name="Torres T.T."/>
            <person name="Ward R.J."/>
            <person name="Monesi N."/>
        </authorList>
    </citation>
    <scope>NUCLEOTIDE SEQUENCE</scope>
    <source>
        <strain evidence="6">HSMRA1968</strain>
        <tissue evidence="6">Whole embryos</tissue>
    </source>
</reference>